<evidence type="ECO:0000313" key="6">
    <source>
        <dbReference type="Proteomes" id="UP000198546"/>
    </source>
</evidence>
<evidence type="ECO:0000256" key="4">
    <source>
        <dbReference type="SAM" id="MobiDB-lite"/>
    </source>
</evidence>
<dbReference type="GO" id="GO:0005829">
    <property type="term" value="C:cytosol"/>
    <property type="evidence" value="ECO:0007669"/>
    <property type="project" value="TreeGrafter"/>
</dbReference>
<protein>
    <submittedName>
        <fullName evidence="5">Acetyltransferase (Isoleucine patch superfamily)</fullName>
    </submittedName>
</protein>
<dbReference type="EMBL" id="LT629688">
    <property type="protein sequence ID" value="SDD81284.1"/>
    <property type="molecule type" value="Genomic_DNA"/>
</dbReference>
<sequence length="593" mass="63981">MAVTETITDPTPDRPQPEVPRTHAFDVQHFDYSPWEFWRHADEDARRAQLELQAEVLATHPGWSLGERVFISEQASVQAQVLELGDRSYVAAHAYLTDEVRAGRDCTINAFTVVRGRITLGDGVRIGAHTSLLAFNHTMTDPDLEVFRQPITSRGITIGDDVWIGSHVVVLDGVTVGDKAMLAAGAVVTKDVPAGAVVGGNPARVLRWRVPPADGAATGRPPAAAAAGSDLTERLAAFVERAREQVPQVLDRSWDPSLPDGQFVDRPGARPSVRAQCDAIEIADLFLAAAPSQLPADVQGERLAGWQDAGTGLVAELDGTGRPSTTPPDWHDGTAAYHVLCVGYALDVLGSGFPHPVTAFTGRSGTDLVEKLEQLTWHGRVWGSGAWIDTVGTALRWDVPRGVPGAETQLATVMGWMHVRADRRTGMWGSPDGTEGMLQVVNGFYRASRGTYAQFGLPLPHPDRVVDTTLAHASDPRWFDPERQNACNVLDVAHPLWLAGKQTTHRREEVVALATRLLGDALGHWTDHEGFGFQAPHPSTRGLPATVPGLQGTEMWSAVIWLLADLVGLSGVLGYRPRGVHRPEPAVLVPPVG</sequence>
<evidence type="ECO:0000256" key="3">
    <source>
        <dbReference type="ARBA" id="ARBA00022737"/>
    </source>
</evidence>
<dbReference type="Gene3D" id="2.160.10.10">
    <property type="entry name" value="Hexapeptide repeat proteins"/>
    <property type="match status" value="1"/>
</dbReference>
<dbReference type="GO" id="GO:0008374">
    <property type="term" value="F:O-acyltransferase activity"/>
    <property type="evidence" value="ECO:0007669"/>
    <property type="project" value="TreeGrafter"/>
</dbReference>
<evidence type="ECO:0000313" key="5">
    <source>
        <dbReference type="EMBL" id="SDD81284.1"/>
    </source>
</evidence>
<accession>A0A1G6XSV7</accession>
<organism evidence="5 6">
    <name type="scientific">Auraticoccus monumenti</name>
    <dbReference type="NCBI Taxonomy" id="675864"/>
    <lineage>
        <taxon>Bacteria</taxon>
        <taxon>Bacillati</taxon>
        <taxon>Actinomycetota</taxon>
        <taxon>Actinomycetes</taxon>
        <taxon>Propionibacteriales</taxon>
        <taxon>Propionibacteriaceae</taxon>
        <taxon>Auraticoccus</taxon>
    </lineage>
</organism>
<evidence type="ECO:0000256" key="1">
    <source>
        <dbReference type="ARBA" id="ARBA00007274"/>
    </source>
</evidence>
<dbReference type="OrthoDB" id="2643438at2"/>
<keyword evidence="6" id="KW-1185">Reference proteome</keyword>
<proteinExistence type="inferred from homology"/>
<dbReference type="CDD" id="cd04647">
    <property type="entry name" value="LbH_MAT_like"/>
    <property type="match status" value="1"/>
</dbReference>
<dbReference type="InterPro" id="IPR001451">
    <property type="entry name" value="Hexapep"/>
</dbReference>
<dbReference type="InterPro" id="IPR011004">
    <property type="entry name" value="Trimer_LpxA-like_sf"/>
</dbReference>
<dbReference type="RefSeq" id="WP_090596522.1">
    <property type="nucleotide sequence ID" value="NZ_LT629688.1"/>
</dbReference>
<reference evidence="5 6" key="1">
    <citation type="submission" date="2016-10" db="EMBL/GenBank/DDBJ databases">
        <authorList>
            <person name="de Groot N.N."/>
        </authorList>
    </citation>
    <scope>NUCLEOTIDE SEQUENCE [LARGE SCALE GENOMIC DNA]</scope>
    <source>
        <strain evidence="5 6">MON 2.2</strain>
    </source>
</reference>
<dbReference type="PANTHER" id="PTHR23416">
    <property type="entry name" value="SIALIC ACID SYNTHASE-RELATED"/>
    <property type="match status" value="1"/>
</dbReference>
<feature type="region of interest" description="Disordered" evidence="4">
    <location>
        <begin position="1"/>
        <end position="20"/>
    </location>
</feature>
<dbReference type="SUPFAM" id="SSF51161">
    <property type="entry name" value="Trimeric LpxA-like enzymes"/>
    <property type="match status" value="1"/>
</dbReference>
<evidence type="ECO:0000256" key="2">
    <source>
        <dbReference type="ARBA" id="ARBA00022679"/>
    </source>
</evidence>
<dbReference type="Pfam" id="PF00132">
    <property type="entry name" value="Hexapep"/>
    <property type="match status" value="1"/>
</dbReference>
<name>A0A1G6XSV7_9ACTN</name>
<dbReference type="InterPro" id="IPR051159">
    <property type="entry name" value="Hexapeptide_acetyltransf"/>
</dbReference>
<dbReference type="STRING" id="675864.SAMN04489747_1798"/>
<dbReference type="PANTHER" id="PTHR23416:SF23">
    <property type="entry name" value="ACETYLTRANSFERASE C18B11.09C-RELATED"/>
    <property type="match status" value="1"/>
</dbReference>
<dbReference type="InterPro" id="IPR018357">
    <property type="entry name" value="Hexapep_transf_CS"/>
</dbReference>
<dbReference type="AlphaFoldDB" id="A0A1G6XSV7"/>
<dbReference type="Proteomes" id="UP000198546">
    <property type="component" value="Chromosome i"/>
</dbReference>
<dbReference type="PROSITE" id="PS00101">
    <property type="entry name" value="HEXAPEP_TRANSFERASES"/>
    <property type="match status" value="1"/>
</dbReference>
<comment type="similarity">
    <text evidence="1">Belongs to the transferase hexapeptide repeat family.</text>
</comment>
<keyword evidence="3" id="KW-0677">Repeat</keyword>
<feature type="compositionally biased region" description="Basic and acidic residues" evidence="4">
    <location>
        <begin position="11"/>
        <end position="20"/>
    </location>
</feature>
<keyword evidence="2 5" id="KW-0808">Transferase</keyword>
<gene>
    <name evidence="5" type="ORF">SAMN04489747_1798</name>
</gene>